<reference evidence="1" key="1">
    <citation type="submission" date="2018-02" db="EMBL/GenBank/DDBJ databases">
        <title>Rhizophora mucronata_Transcriptome.</title>
        <authorList>
            <person name="Meera S.P."/>
            <person name="Sreeshan A."/>
            <person name="Augustine A."/>
        </authorList>
    </citation>
    <scope>NUCLEOTIDE SEQUENCE</scope>
    <source>
        <tissue evidence="1">Leaf</tissue>
    </source>
</reference>
<evidence type="ECO:0000313" key="1">
    <source>
        <dbReference type="EMBL" id="MBX00962.1"/>
    </source>
</evidence>
<dbReference type="EMBL" id="GGEC01020478">
    <property type="protein sequence ID" value="MBX00962.1"/>
    <property type="molecule type" value="Transcribed_RNA"/>
</dbReference>
<name>A0A2P2K5F8_RHIMU</name>
<accession>A0A2P2K5F8</accession>
<proteinExistence type="predicted"/>
<protein>
    <submittedName>
        <fullName evidence="1">Uncharacterized protein</fullName>
    </submittedName>
</protein>
<dbReference type="AlphaFoldDB" id="A0A2P2K5F8"/>
<sequence>MFLVSWEQVGKYIGMVRLSIFCLCTSLFSHTC</sequence>
<organism evidence="1">
    <name type="scientific">Rhizophora mucronata</name>
    <name type="common">Asiatic mangrove</name>
    <dbReference type="NCBI Taxonomy" id="61149"/>
    <lineage>
        <taxon>Eukaryota</taxon>
        <taxon>Viridiplantae</taxon>
        <taxon>Streptophyta</taxon>
        <taxon>Embryophyta</taxon>
        <taxon>Tracheophyta</taxon>
        <taxon>Spermatophyta</taxon>
        <taxon>Magnoliopsida</taxon>
        <taxon>eudicotyledons</taxon>
        <taxon>Gunneridae</taxon>
        <taxon>Pentapetalae</taxon>
        <taxon>rosids</taxon>
        <taxon>fabids</taxon>
        <taxon>Malpighiales</taxon>
        <taxon>Rhizophoraceae</taxon>
        <taxon>Rhizophora</taxon>
    </lineage>
</organism>